<comment type="similarity">
    <text evidence="2">Belongs to the IUNH family.</text>
</comment>
<dbReference type="Pfam" id="PF21538">
    <property type="entry name" value="Med15_M"/>
    <property type="match status" value="1"/>
</dbReference>
<comment type="function">
    <text evidence="11">Component of the Mediator complex, a coactivator involved in the regulated transcription of nearly all RNA polymerase II-dependent genes. Mediator functions as a bridge to convey information from gene-specific regulatory proteins to the basal RNA polymerase II transcription machinery. Mediator is recruited to promoters by direct interactions with regulatory proteins and serves as a scaffold for the assembly of a functional preinitiation complex with RNA polymerase II and the general transcription factors.</text>
</comment>
<evidence type="ECO:0000256" key="7">
    <source>
        <dbReference type="ARBA" id="ARBA00023159"/>
    </source>
</evidence>
<comment type="similarity">
    <text evidence="3 11">Belongs to the Mediator complex subunit 15 family.</text>
</comment>
<dbReference type="Pfam" id="PF21539">
    <property type="entry name" value="Med15_C"/>
    <property type="match status" value="1"/>
</dbReference>
<feature type="domain" description="Mediator of RNA polymerase II transcription subunit 15 N-terminal" evidence="14">
    <location>
        <begin position="6"/>
        <end position="75"/>
    </location>
</feature>
<evidence type="ECO:0000259" key="13">
    <source>
        <dbReference type="Pfam" id="PF01156"/>
    </source>
</evidence>
<dbReference type="STRING" id="126957.T1J6D6"/>
<evidence type="ECO:0000256" key="2">
    <source>
        <dbReference type="ARBA" id="ARBA00009176"/>
    </source>
</evidence>
<dbReference type="SUPFAM" id="SSF53590">
    <property type="entry name" value="Nucleoside hydrolase"/>
    <property type="match status" value="3"/>
</dbReference>
<dbReference type="Pfam" id="PF01156">
    <property type="entry name" value="IU_nuc_hydro"/>
    <property type="match status" value="2"/>
</dbReference>
<keyword evidence="6 11" id="KW-0805">Transcription regulation</keyword>
<feature type="region of interest" description="Disordered" evidence="12">
    <location>
        <begin position="156"/>
        <end position="189"/>
    </location>
</feature>
<accession>T1J6D6</accession>
<feature type="domain" description="ARC105/Med15 mediator subunit central" evidence="15">
    <location>
        <begin position="307"/>
        <end position="433"/>
    </location>
</feature>
<feature type="compositionally biased region" description="Polar residues" evidence="12">
    <location>
        <begin position="282"/>
        <end position="292"/>
    </location>
</feature>
<comment type="subcellular location">
    <subcellularLocation>
        <location evidence="1 11">Nucleus</location>
    </subcellularLocation>
</comment>
<evidence type="ECO:0000259" key="16">
    <source>
        <dbReference type="Pfam" id="PF21539"/>
    </source>
</evidence>
<dbReference type="FunFam" id="1.10.246.20:FF:000002">
    <property type="entry name" value="Mediator of RNA polymerase II transcription subunit 15"/>
    <property type="match status" value="1"/>
</dbReference>
<dbReference type="eggNOG" id="KOG2938">
    <property type="taxonomic scope" value="Eukaryota"/>
</dbReference>
<name>T1J6D6_STRMM</name>
<evidence type="ECO:0000313" key="17">
    <source>
        <dbReference type="EnsemblMetazoa" id="SMAR009205-PA"/>
    </source>
</evidence>
<dbReference type="InterPro" id="IPR036452">
    <property type="entry name" value="Ribo_hydro-like"/>
</dbReference>
<evidence type="ECO:0000256" key="6">
    <source>
        <dbReference type="ARBA" id="ARBA00023015"/>
    </source>
</evidence>
<dbReference type="GO" id="GO:0016799">
    <property type="term" value="F:hydrolase activity, hydrolyzing N-glycosyl compounds"/>
    <property type="evidence" value="ECO:0007669"/>
    <property type="project" value="InterPro"/>
</dbReference>
<reference evidence="18" key="1">
    <citation type="submission" date="2011-05" db="EMBL/GenBank/DDBJ databases">
        <authorList>
            <person name="Richards S.R."/>
            <person name="Qu J."/>
            <person name="Jiang H."/>
            <person name="Jhangiani S.N."/>
            <person name="Agravi P."/>
            <person name="Goodspeed R."/>
            <person name="Gross S."/>
            <person name="Mandapat C."/>
            <person name="Jackson L."/>
            <person name="Mathew T."/>
            <person name="Pu L."/>
            <person name="Thornton R."/>
            <person name="Saada N."/>
            <person name="Wilczek-Boney K.B."/>
            <person name="Lee S."/>
            <person name="Kovar C."/>
            <person name="Wu Y."/>
            <person name="Scherer S.E."/>
            <person name="Worley K.C."/>
            <person name="Muzny D.M."/>
            <person name="Gibbs R."/>
        </authorList>
    </citation>
    <scope>NUCLEOTIDE SEQUENCE</scope>
    <source>
        <strain evidence="18">Brora</strain>
    </source>
</reference>
<evidence type="ECO:0000256" key="12">
    <source>
        <dbReference type="SAM" id="MobiDB-lite"/>
    </source>
</evidence>
<feature type="domain" description="ARC105/Med15 mediator subunit C-terminal" evidence="16">
    <location>
        <begin position="461"/>
        <end position="569"/>
    </location>
</feature>
<keyword evidence="9 11" id="KW-0539">Nucleus</keyword>
<feature type="compositionally biased region" description="Polar residues" evidence="12">
    <location>
        <begin position="211"/>
        <end position="222"/>
    </location>
</feature>
<feature type="region of interest" description="Disordered" evidence="12">
    <location>
        <begin position="202"/>
        <end position="303"/>
    </location>
</feature>
<feature type="region of interest" description="Disordered" evidence="12">
    <location>
        <begin position="70"/>
        <end position="92"/>
    </location>
</feature>
<evidence type="ECO:0000313" key="18">
    <source>
        <dbReference type="Proteomes" id="UP000014500"/>
    </source>
</evidence>
<dbReference type="CDD" id="cd02649">
    <property type="entry name" value="nuc_hydro_CeIAG"/>
    <property type="match status" value="1"/>
</dbReference>
<dbReference type="HOGENOM" id="CLU_246555_0_0_1"/>
<keyword evidence="18" id="KW-1185">Reference proteome</keyword>
<dbReference type="GO" id="GO:0003712">
    <property type="term" value="F:transcription coregulator activity"/>
    <property type="evidence" value="ECO:0007669"/>
    <property type="project" value="InterPro"/>
</dbReference>
<proteinExistence type="inferred from homology"/>
<organism evidence="17 18">
    <name type="scientific">Strigamia maritima</name>
    <name type="common">European centipede</name>
    <name type="synonym">Geophilus maritimus</name>
    <dbReference type="NCBI Taxonomy" id="126957"/>
    <lineage>
        <taxon>Eukaryota</taxon>
        <taxon>Metazoa</taxon>
        <taxon>Ecdysozoa</taxon>
        <taxon>Arthropoda</taxon>
        <taxon>Myriapoda</taxon>
        <taxon>Chilopoda</taxon>
        <taxon>Pleurostigmophora</taxon>
        <taxon>Geophilomorpha</taxon>
        <taxon>Linotaeniidae</taxon>
        <taxon>Strigamia</taxon>
    </lineage>
</organism>
<dbReference type="GO" id="GO:0005634">
    <property type="term" value="C:nucleus"/>
    <property type="evidence" value="ECO:0007669"/>
    <property type="project" value="UniProtKB-SubCell"/>
</dbReference>
<keyword evidence="7 11" id="KW-0010">Activator</keyword>
<dbReference type="EMBL" id="JH431878">
    <property type="status" value="NOT_ANNOTATED_CDS"/>
    <property type="molecule type" value="Genomic_DNA"/>
</dbReference>
<dbReference type="Proteomes" id="UP000014500">
    <property type="component" value="Unassembled WGS sequence"/>
</dbReference>
<feature type="domain" description="Inosine/uridine-preferring nucleoside hydrolase" evidence="13">
    <location>
        <begin position="1241"/>
        <end position="1540"/>
    </location>
</feature>
<evidence type="ECO:0000259" key="15">
    <source>
        <dbReference type="Pfam" id="PF21538"/>
    </source>
</evidence>
<evidence type="ECO:0000256" key="3">
    <source>
        <dbReference type="ARBA" id="ARBA00009807"/>
    </source>
</evidence>
<evidence type="ECO:0000259" key="14">
    <source>
        <dbReference type="Pfam" id="PF09606"/>
    </source>
</evidence>
<evidence type="ECO:0000256" key="8">
    <source>
        <dbReference type="ARBA" id="ARBA00023163"/>
    </source>
</evidence>
<evidence type="ECO:0000256" key="4">
    <source>
        <dbReference type="ARBA" id="ARBA00011837"/>
    </source>
</evidence>
<evidence type="ECO:0000256" key="10">
    <source>
        <dbReference type="ARBA" id="ARBA00032016"/>
    </source>
</evidence>
<gene>
    <name evidence="11" type="primary">MED15</name>
</gene>
<dbReference type="InterPro" id="IPR048386">
    <property type="entry name" value="Med15_C"/>
</dbReference>
<evidence type="ECO:0000256" key="5">
    <source>
        <dbReference type="ARBA" id="ARBA00019613"/>
    </source>
</evidence>
<dbReference type="Pfam" id="PF09606">
    <property type="entry name" value="Med15_N"/>
    <property type="match status" value="1"/>
</dbReference>
<reference evidence="17" key="2">
    <citation type="submission" date="2015-02" db="UniProtKB">
        <authorList>
            <consortium name="EnsemblMetazoa"/>
        </authorList>
    </citation>
    <scope>IDENTIFICATION</scope>
</reference>
<dbReference type="eggNOG" id="KOG4274">
    <property type="taxonomic scope" value="Eukaryota"/>
</dbReference>
<dbReference type="Gene3D" id="1.10.246.20">
    <property type="entry name" value="Coactivator CBP, KIX domain"/>
    <property type="match status" value="1"/>
</dbReference>
<dbReference type="PANTHER" id="PTHR46190">
    <property type="entry name" value="SI:CH211-201H21.5-RELATED"/>
    <property type="match status" value="1"/>
</dbReference>
<dbReference type="GO" id="GO:0006355">
    <property type="term" value="P:regulation of DNA-templated transcription"/>
    <property type="evidence" value="ECO:0007669"/>
    <property type="project" value="InterPro"/>
</dbReference>
<keyword evidence="8 11" id="KW-0804">Transcription</keyword>
<comment type="subunit">
    <text evidence="4 11">Component of the Mediator complex.</text>
</comment>
<feature type="domain" description="Inosine/uridine-preferring nucleoside hydrolase" evidence="13">
    <location>
        <begin position="724"/>
        <end position="1020"/>
    </location>
</feature>
<dbReference type="EnsemblMetazoa" id="SMAR009205-RA">
    <property type="protein sequence ID" value="SMAR009205-PA"/>
    <property type="gene ID" value="SMAR009205"/>
</dbReference>
<dbReference type="InterPro" id="IPR052775">
    <property type="entry name" value="IUN_hydrolase"/>
</dbReference>
<sequence length="1547" mass="169579">MADQSDQSWRSQGFRQKVIAQIEEAIWQSGSQTPKTSSEMENHVFEKAHSKDEYLGLVARLILHLRELSSKNKQGPPTHPGHGGMPPSGVGVPDPINALQNLARQKGNNPQMGGGMAGPNQMPMMVGMNPQNNAMQGPGMQHMVISGGMAGNMQLQQMQRGMRQPQQQQPNPQQLQHPGKPSTPQMQMQQGQLNEALLHQVPGGAPHARQDNNSNQYLGQSPNPVPISNHMAANPSPVHQPTNTIAMSPAGYAPSPSPQIVPSPLGGGGSQSANRTPGPMSSAPSPNSNLSTPMGAAASPAGRSINDDQVYLDKVKQLSKYIDPLRRMITRYDKDEGKVAEKKREMSKMKNLLDILSDPTKRVPMDTLLKCEQVLEKLDFKNKPSDASIGIPLFPPGHTKEQSICLPLLEAITAHIKSPMLNHTLQRTFGPAMASLHGPPIKCPSPPAYKKRKTDDDANDIPDALQGEIARLDQRFKVSLDPIQHGGSRTVHLICQLDDKNLPCVPPITITVPENYPQQTPQCDTSSEEYDSTPFLQAVQVALSARIMKMPEKFSVTSLLDTWEMSVRQACAPRPLQNCMDECENDNSQDCCPPAPPPCVCPPCPAHDEPCPAHGYGGDEACSVCHEPTCCCVGSSGTCDDDFGISLHDTGCPVIQYRCPCECTCDCSTDPDPYYLREPSEIAIEEEPPAVQQTLQNVWQSMVSLLSPEKGEIKPICPEEKLNVIIDTDCGVDDALAILMALKSPQIQLLAITCVYGNVPVNEVLQNVLRVLRMVDATGVAVYVGAKFPLIEEYIRPECSPHGPDGFGGAAWEFPPAENVVVGPYCAWKALQRLANQMPGQLTVVALGPLTNLALAQKTDSSFSSKLKEVFIAAKGTVKFTAEQNFSNDPEAAFIVLREFACPKTVLPYETCVRAAPSFEWYDTQLASNTYELGQFIRRLTERYVMAHRDVRKSAGFVARDLFTMATALRPSIVRCVKPFYVSCELWGTLTRGQMVMEQRPWVPTEPNAHVILSMDVAAMANFIEEIPVYVGCERPLVNPLMADTDFHGADGLGNVELPRDEKLKPKSCLAAVALVDYVIECPDQLTLVALGPLTNLVIAQRLNQKFSSKLKTLVFMGGNLRGSGNITATAEFNVYVDPEAAQVVLNEFVCPILCVPWDPCFDNPISQETYRMLTSMETKRSNFMRDITAYSVNWAANICKDMGYFPCDLYAMACVLFPEVIRRSEKWFAAVELAGLSTRVIDTDCGVDDALAILLAVVHPGVKVKAITCCFGNTNLANVWGNVFRVLKICNRTDIPVYVGCDRNILGSDIIDAGGFHGDDGFGNIASTIPITGCQHESEHASLALLRLVNENPGQVTLVALGPLTNLALAQRLDPKFSTKLNRLVYMGGNIEGQGNVSTAAEFNFYSDPEAAAVVLNEFQCPMLCIPWETCLKYHLSWDDYNQLMSIVTEKAIFVKNLTKNSIPLLHKRKRAGYHSCDLLAMAIVVDEKVATEIVNCHATVELVGTRTRGQMVTDHRRWSGSKPNIHFVKEVDNDAFLQLFRGMIS</sequence>
<feature type="compositionally biased region" description="Low complexity" evidence="12">
    <location>
        <begin position="156"/>
        <end position="176"/>
    </location>
</feature>
<dbReference type="InterPro" id="IPR036529">
    <property type="entry name" value="KIX_dom_sf"/>
</dbReference>
<dbReference type="InterPro" id="IPR001910">
    <property type="entry name" value="Inosine/uridine_hydrolase_dom"/>
</dbReference>
<evidence type="ECO:0000256" key="11">
    <source>
        <dbReference type="RuleBase" id="RU364148"/>
    </source>
</evidence>
<dbReference type="PANTHER" id="PTHR46190:SF1">
    <property type="entry name" value="SI:CH211-201H21.5"/>
    <property type="match status" value="1"/>
</dbReference>
<protein>
    <recommendedName>
        <fullName evidence="5 11">Mediator of RNA polymerase II transcription subunit 15</fullName>
    </recommendedName>
    <alternativeName>
        <fullName evidence="10 11">Mediator complex subunit 15</fullName>
    </alternativeName>
</protein>
<feature type="compositionally biased region" description="Polar residues" evidence="12">
    <location>
        <begin position="237"/>
        <end position="246"/>
    </location>
</feature>
<dbReference type="InterPro" id="IPR048385">
    <property type="entry name" value="Med15_central"/>
</dbReference>
<evidence type="ECO:0000256" key="1">
    <source>
        <dbReference type="ARBA" id="ARBA00004123"/>
    </source>
</evidence>
<dbReference type="Gene3D" id="3.90.245.10">
    <property type="entry name" value="Ribonucleoside hydrolase-like"/>
    <property type="match status" value="3"/>
</dbReference>
<dbReference type="InterPro" id="IPR019087">
    <property type="entry name" value="Med15_N"/>
</dbReference>
<evidence type="ECO:0000256" key="9">
    <source>
        <dbReference type="ARBA" id="ARBA00023242"/>
    </source>
</evidence>